<proteinExistence type="predicted"/>
<dbReference type="InterPro" id="IPR014710">
    <property type="entry name" value="RmlC-like_jellyroll"/>
</dbReference>
<dbReference type="EMBL" id="VJVZ01000001">
    <property type="protein sequence ID" value="TRW27201.1"/>
    <property type="molecule type" value="Genomic_DNA"/>
</dbReference>
<feature type="domain" description="Cyclic nucleotide-binding" evidence="1">
    <location>
        <begin position="16"/>
        <end position="116"/>
    </location>
</feature>
<dbReference type="Gene3D" id="2.60.120.10">
    <property type="entry name" value="Jelly Rolls"/>
    <property type="match status" value="1"/>
</dbReference>
<accession>A0A552V9R0</accession>
<dbReference type="RefSeq" id="WP_143371427.1">
    <property type="nucleotide sequence ID" value="NZ_VJVZ01000001.1"/>
</dbReference>
<dbReference type="CDD" id="cd00038">
    <property type="entry name" value="CAP_ED"/>
    <property type="match status" value="1"/>
</dbReference>
<comment type="caution">
    <text evidence="2">The sequence shown here is derived from an EMBL/GenBank/DDBJ whole genome shotgun (WGS) entry which is preliminary data.</text>
</comment>
<dbReference type="SUPFAM" id="SSF51206">
    <property type="entry name" value="cAMP-binding domain-like"/>
    <property type="match status" value="1"/>
</dbReference>
<dbReference type="PROSITE" id="PS50042">
    <property type="entry name" value="CNMP_BINDING_3"/>
    <property type="match status" value="1"/>
</dbReference>
<name>A0A552V9R0_9FLAO</name>
<evidence type="ECO:0000313" key="3">
    <source>
        <dbReference type="Proteomes" id="UP000320643"/>
    </source>
</evidence>
<evidence type="ECO:0000259" key="1">
    <source>
        <dbReference type="PROSITE" id="PS50042"/>
    </source>
</evidence>
<dbReference type="SMART" id="SM00100">
    <property type="entry name" value="cNMP"/>
    <property type="match status" value="1"/>
</dbReference>
<dbReference type="InterPro" id="IPR000595">
    <property type="entry name" value="cNMP-bd_dom"/>
</dbReference>
<dbReference type="AlphaFoldDB" id="A0A552V9R0"/>
<sequence>MELLFAYFEVKSGTLLTDMEKKRIASRFLAKRLRKRQYLLQEGDICKYFSFIVQGAARTYSVDEKGNEHILHFGTSGWWVGDNESFTLHTPTRYNIDMLGDTELLVITESDLQELIDTISAVSKTIAAISSQRVISAEKRIHAAISQTPEERFAALNAAYPDFLQKFPLNMIASYLGISTKTLGRIRNNSK</sequence>
<evidence type="ECO:0000313" key="2">
    <source>
        <dbReference type="EMBL" id="TRW27201.1"/>
    </source>
</evidence>
<reference evidence="2 3" key="1">
    <citation type="submission" date="2019-07" db="EMBL/GenBank/DDBJ databases">
        <title>Flavobacterium sp. nov., isolated from glacier ice.</title>
        <authorList>
            <person name="Liu Q."/>
            <person name="Xin Y.-H."/>
        </authorList>
    </citation>
    <scope>NUCLEOTIDE SEQUENCE [LARGE SCALE GENOMIC DNA]</scope>
    <source>
        <strain evidence="2 3">ZT4R6</strain>
    </source>
</reference>
<dbReference type="InterPro" id="IPR018490">
    <property type="entry name" value="cNMP-bd_dom_sf"/>
</dbReference>
<dbReference type="OrthoDB" id="1092431at2"/>
<dbReference type="Proteomes" id="UP000320643">
    <property type="component" value="Unassembled WGS sequence"/>
</dbReference>
<protein>
    <submittedName>
        <fullName evidence="2">Crp/Fnr family transcriptional regulator</fullName>
    </submittedName>
</protein>
<keyword evidence="3" id="KW-1185">Reference proteome</keyword>
<organism evidence="2 3">
    <name type="scientific">Flavobacterium zepuense</name>
    <dbReference type="NCBI Taxonomy" id="2593302"/>
    <lineage>
        <taxon>Bacteria</taxon>
        <taxon>Pseudomonadati</taxon>
        <taxon>Bacteroidota</taxon>
        <taxon>Flavobacteriia</taxon>
        <taxon>Flavobacteriales</taxon>
        <taxon>Flavobacteriaceae</taxon>
        <taxon>Flavobacterium</taxon>
    </lineage>
</organism>
<dbReference type="Pfam" id="PF00027">
    <property type="entry name" value="cNMP_binding"/>
    <property type="match status" value="1"/>
</dbReference>
<gene>
    <name evidence="2" type="ORF">FMM05_00750</name>
</gene>